<evidence type="ECO:0000313" key="6">
    <source>
        <dbReference type="Proteomes" id="UP000298656"/>
    </source>
</evidence>
<dbReference type="SMART" id="SM00342">
    <property type="entry name" value="HTH_ARAC"/>
    <property type="match status" value="1"/>
</dbReference>
<organism evidence="5 6">
    <name type="scientific">Trinickia violacea</name>
    <dbReference type="NCBI Taxonomy" id="2571746"/>
    <lineage>
        <taxon>Bacteria</taxon>
        <taxon>Pseudomonadati</taxon>
        <taxon>Pseudomonadota</taxon>
        <taxon>Betaproteobacteria</taxon>
        <taxon>Burkholderiales</taxon>
        <taxon>Burkholderiaceae</taxon>
        <taxon>Trinickia</taxon>
    </lineage>
</organism>
<dbReference type="Gene3D" id="1.10.10.60">
    <property type="entry name" value="Homeodomain-like"/>
    <property type="match status" value="1"/>
</dbReference>
<dbReference type="PANTHER" id="PTHR46796:SF12">
    <property type="entry name" value="HTH-TYPE DNA-BINDING TRANSCRIPTIONAL ACTIVATOR EUTR"/>
    <property type="match status" value="1"/>
</dbReference>
<dbReference type="PROSITE" id="PS01124">
    <property type="entry name" value="HTH_ARAC_FAMILY_2"/>
    <property type="match status" value="1"/>
</dbReference>
<dbReference type="KEGG" id="tvl:FAZ95_35485"/>
<dbReference type="OrthoDB" id="185346at2"/>
<dbReference type="PROSITE" id="PS00041">
    <property type="entry name" value="HTH_ARAC_FAMILY_1"/>
    <property type="match status" value="1"/>
</dbReference>
<keyword evidence="2" id="KW-0238">DNA-binding</keyword>
<gene>
    <name evidence="5" type="ORF">FAZ95_35485</name>
</gene>
<reference evidence="5 6" key="1">
    <citation type="submission" date="2019-05" db="EMBL/GenBank/DDBJ databases">
        <title>Burkholderia sp. DHOD12, isolated from subtropical forest soil.</title>
        <authorList>
            <person name="Gao Z.-H."/>
            <person name="Qiu L.-H."/>
        </authorList>
    </citation>
    <scope>NUCLEOTIDE SEQUENCE [LARGE SCALE GENOMIC DNA]</scope>
    <source>
        <strain evidence="5 6">DHOD12</strain>
    </source>
</reference>
<accession>A0A4P8IY66</accession>
<evidence type="ECO:0000259" key="4">
    <source>
        <dbReference type="PROSITE" id="PS01124"/>
    </source>
</evidence>
<proteinExistence type="predicted"/>
<dbReference type="InterPro" id="IPR050204">
    <property type="entry name" value="AraC_XylS_family_regulators"/>
</dbReference>
<dbReference type="Pfam" id="PF12833">
    <property type="entry name" value="HTH_18"/>
    <property type="match status" value="1"/>
</dbReference>
<dbReference type="RefSeq" id="WP_137337040.1">
    <property type="nucleotide sequence ID" value="NZ_CP040078.1"/>
</dbReference>
<evidence type="ECO:0000256" key="1">
    <source>
        <dbReference type="ARBA" id="ARBA00023015"/>
    </source>
</evidence>
<evidence type="ECO:0000256" key="3">
    <source>
        <dbReference type="ARBA" id="ARBA00023163"/>
    </source>
</evidence>
<dbReference type="InterPro" id="IPR009057">
    <property type="entry name" value="Homeodomain-like_sf"/>
</dbReference>
<dbReference type="GO" id="GO:0043565">
    <property type="term" value="F:sequence-specific DNA binding"/>
    <property type="evidence" value="ECO:0007669"/>
    <property type="project" value="InterPro"/>
</dbReference>
<evidence type="ECO:0000256" key="2">
    <source>
        <dbReference type="ARBA" id="ARBA00023125"/>
    </source>
</evidence>
<dbReference type="GO" id="GO:0003700">
    <property type="term" value="F:DNA-binding transcription factor activity"/>
    <property type="evidence" value="ECO:0007669"/>
    <property type="project" value="InterPro"/>
</dbReference>
<dbReference type="AlphaFoldDB" id="A0A4P8IY66"/>
<dbReference type="InterPro" id="IPR018060">
    <property type="entry name" value="HTH_AraC"/>
</dbReference>
<protein>
    <submittedName>
        <fullName evidence="5">Helix-turn-helix domain-containing protein</fullName>
    </submittedName>
</protein>
<keyword evidence="1" id="KW-0805">Transcription regulation</keyword>
<dbReference type="SUPFAM" id="SSF46689">
    <property type="entry name" value="Homeodomain-like"/>
    <property type="match status" value="2"/>
</dbReference>
<keyword evidence="6" id="KW-1185">Reference proteome</keyword>
<dbReference type="EMBL" id="CP040078">
    <property type="protein sequence ID" value="QCP54272.1"/>
    <property type="molecule type" value="Genomic_DNA"/>
</dbReference>
<keyword evidence="3" id="KW-0804">Transcription</keyword>
<dbReference type="InterPro" id="IPR018062">
    <property type="entry name" value="HTH_AraC-typ_CS"/>
</dbReference>
<sequence>MTPLPCIVTRFETDDVNELAHGLTVFEQRFDQLSAGRFDGRFVEVSFGGVQVYCEHTNQSIHEAGRIRANARGFAIASEVQGRAVFCGSPLAGGELMMLGEGDELDFRTARIMRTVGFVLPAERLAELQIDLPKTGARTAAASSRVICADRTMTVELRLLVERILDGFAGRPDSPGEARNQHAALAQTAIDELETALVVLAQRASESAVARPVWIARRRVVSRAISFIRENVAEPITIGALCKEINVSRRTLQYCFEDVLGIAPLAYLKAVRLNGARRALKSPRSRSLGVGDIAAQWGFWHPSHFREDYRRMFGELPSATRRRQGEGAA</sequence>
<dbReference type="Proteomes" id="UP000298656">
    <property type="component" value="Chromosome 2"/>
</dbReference>
<dbReference type="PANTHER" id="PTHR46796">
    <property type="entry name" value="HTH-TYPE TRANSCRIPTIONAL ACTIVATOR RHAS-RELATED"/>
    <property type="match status" value="1"/>
</dbReference>
<evidence type="ECO:0000313" key="5">
    <source>
        <dbReference type="EMBL" id="QCP54272.1"/>
    </source>
</evidence>
<name>A0A4P8IY66_9BURK</name>
<feature type="domain" description="HTH araC/xylS-type" evidence="4">
    <location>
        <begin position="222"/>
        <end position="323"/>
    </location>
</feature>